<dbReference type="EMBL" id="JARQZJ010000034">
    <property type="protein sequence ID" value="KAK9875568.1"/>
    <property type="molecule type" value="Genomic_DNA"/>
</dbReference>
<proteinExistence type="predicted"/>
<dbReference type="AlphaFoldDB" id="A0AAW1U4I0"/>
<evidence type="ECO:0000313" key="2">
    <source>
        <dbReference type="Proteomes" id="UP001431783"/>
    </source>
</evidence>
<organism evidence="1 2">
    <name type="scientific">Henosepilachna vigintioctopunctata</name>
    <dbReference type="NCBI Taxonomy" id="420089"/>
    <lineage>
        <taxon>Eukaryota</taxon>
        <taxon>Metazoa</taxon>
        <taxon>Ecdysozoa</taxon>
        <taxon>Arthropoda</taxon>
        <taxon>Hexapoda</taxon>
        <taxon>Insecta</taxon>
        <taxon>Pterygota</taxon>
        <taxon>Neoptera</taxon>
        <taxon>Endopterygota</taxon>
        <taxon>Coleoptera</taxon>
        <taxon>Polyphaga</taxon>
        <taxon>Cucujiformia</taxon>
        <taxon>Coccinelloidea</taxon>
        <taxon>Coccinellidae</taxon>
        <taxon>Epilachninae</taxon>
        <taxon>Epilachnini</taxon>
        <taxon>Henosepilachna</taxon>
    </lineage>
</organism>
<name>A0AAW1U4I0_9CUCU</name>
<keyword evidence="2" id="KW-1185">Reference proteome</keyword>
<protein>
    <submittedName>
        <fullName evidence="1">Uncharacterized protein</fullName>
    </submittedName>
</protein>
<reference evidence="1 2" key="1">
    <citation type="submission" date="2023-03" db="EMBL/GenBank/DDBJ databases">
        <title>Genome insight into feeding habits of ladybird beetles.</title>
        <authorList>
            <person name="Li H.-S."/>
            <person name="Huang Y.-H."/>
            <person name="Pang H."/>
        </authorList>
    </citation>
    <scope>NUCLEOTIDE SEQUENCE [LARGE SCALE GENOMIC DNA]</scope>
    <source>
        <strain evidence="1">SYSU_2023b</strain>
        <tissue evidence="1">Whole body</tissue>
    </source>
</reference>
<evidence type="ECO:0000313" key="1">
    <source>
        <dbReference type="EMBL" id="KAK9875568.1"/>
    </source>
</evidence>
<sequence length="247" mass="28881">MQLESCDVRLNHGLVTLHEQQLDTYHCCDFSPIYPPSVEDLKPIRYRDLSPAYLAELIKVLVRNLDNFYKPRIRCRRKFSPTRGLIKYYPDEDKKVDKQVSFLHHERKRKAKTLGNSGDSREMRNVRKNILTVPRRYDRSVSLYEPNWDRETFNPALVPPPSGLPNLNGYKNDRFLTQDFIMAERFAYFMESGKTKFMAGKKDQTNVDGGKSNVFLRQKKVGVGFRLKRKSFPLTSMFESVSWMLGG</sequence>
<comment type="caution">
    <text evidence="1">The sequence shown here is derived from an EMBL/GenBank/DDBJ whole genome shotgun (WGS) entry which is preliminary data.</text>
</comment>
<gene>
    <name evidence="1" type="ORF">WA026_009374</name>
</gene>
<dbReference type="Proteomes" id="UP001431783">
    <property type="component" value="Unassembled WGS sequence"/>
</dbReference>
<accession>A0AAW1U4I0</accession>